<evidence type="ECO:0000256" key="1">
    <source>
        <dbReference type="SAM" id="SignalP"/>
    </source>
</evidence>
<organism evidence="2">
    <name type="scientific">Anopheles darlingi</name>
    <name type="common">Mosquito</name>
    <dbReference type="NCBI Taxonomy" id="43151"/>
    <lineage>
        <taxon>Eukaryota</taxon>
        <taxon>Metazoa</taxon>
        <taxon>Ecdysozoa</taxon>
        <taxon>Arthropoda</taxon>
        <taxon>Hexapoda</taxon>
        <taxon>Insecta</taxon>
        <taxon>Pterygota</taxon>
        <taxon>Neoptera</taxon>
        <taxon>Endopterygota</taxon>
        <taxon>Diptera</taxon>
        <taxon>Nematocera</taxon>
        <taxon>Culicoidea</taxon>
        <taxon>Culicidae</taxon>
        <taxon>Anophelinae</taxon>
        <taxon>Anopheles</taxon>
    </lineage>
</organism>
<feature type="chain" id="PRO_5014921678" evidence="1">
    <location>
        <begin position="21"/>
        <end position="70"/>
    </location>
</feature>
<dbReference type="AlphaFoldDB" id="A0A2M4DQQ6"/>
<protein>
    <submittedName>
        <fullName evidence="2">Putative secreted protein</fullName>
    </submittedName>
</protein>
<name>A0A2M4DQQ6_ANODA</name>
<proteinExistence type="predicted"/>
<dbReference type="EMBL" id="GGFL01015707">
    <property type="protein sequence ID" value="MBW79885.1"/>
    <property type="molecule type" value="Transcribed_RNA"/>
</dbReference>
<keyword evidence="1" id="KW-0732">Signal</keyword>
<sequence length="70" mass="7984">MVMLAIGTVVLRQLYGILTAQSDCITSSAPKNLKICKATIHQNSLKHRYHIDLTQEKLCMLPLIFERSKR</sequence>
<evidence type="ECO:0000313" key="2">
    <source>
        <dbReference type="EMBL" id="MBW79885.1"/>
    </source>
</evidence>
<accession>A0A2M4DQQ6</accession>
<reference evidence="2" key="1">
    <citation type="submission" date="2018-01" db="EMBL/GenBank/DDBJ databases">
        <title>An insight into the sialome of Amazonian anophelines.</title>
        <authorList>
            <person name="Ribeiro J.M."/>
            <person name="Scarpassa V."/>
            <person name="Calvo E."/>
        </authorList>
    </citation>
    <scope>NUCLEOTIDE SEQUENCE</scope>
</reference>
<feature type="signal peptide" evidence="1">
    <location>
        <begin position="1"/>
        <end position="20"/>
    </location>
</feature>